<proteinExistence type="predicted"/>
<gene>
    <name evidence="1" type="ORF">LCGC14_3071740</name>
</gene>
<accession>A0A0F8YNH2</accession>
<dbReference type="EMBL" id="LAZR01065359">
    <property type="protein sequence ID" value="KKK55719.1"/>
    <property type="molecule type" value="Genomic_DNA"/>
</dbReference>
<feature type="non-terminal residue" evidence="1">
    <location>
        <position position="75"/>
    </location>
</feature>
<sequence length="75" mass="8284">MIITSSNLSILGNNTNTIKTDQIIEDSTIIIGNDEFLDFSEDYNLPGNGSQQNPFVISNFEFSRPDAPTSPYTPL</sequence>
<evidence type="ECO:0000313" key="1">
    <source>
        <dbReference type="EMBL" id="KKK55719.1"/>
    </source>
</evidence>
<organism evidence="1">
    <name type="scientific">marine sediment metagenome</name>
    <dbReference type="NCBI Taxonomy" id="412755"/>
    <lineage>
        <taxon>unclassified sequences</taxon>
        <taxon>metagenomes</taxon>
        <taxon>ecological metagenomes</taxon>
    </lineage>
</organism>
<reference evidence="1" key="1">
    <citation type="journal article" date="2015" name="Nature">
        <title>Complex archaea that bridge the gap between prokaryotes and eukaryotes.</title>
        <authorList>
            <person name="Spang A."/>
            <person name="Saw J.H."/>
            <person name="Jorgensen S.L."/>
            <person name="Zaremba-Niedzwiedzka K."/>
            <person name="Martijn J."/>
            <person name="Lind A.E."/>
            <person name="van Eijk R."/>
            <person name="Schleper C."/>
            <person name="Guy L."/>
            <person name="Ettema T.J."/>
        </authorList>
    </citation>
    <scope>NUCLEOTIDE SEQUENCE</scope>
</reference>
<name>A0A0F8YNH2_9ZZZZ</name>
<dbReference type="AlphaFoldDB" id="A0A0F8YNH2"/>
<comment type="caution">
    <text evidence="1">The sequence shown here is derived from an EMBL/GenBank/DDBJ whole genome shotgun (WGS) entry which is preliminary data.</text>
</comment>
<protein>
    <submittedName>
        <fullName evidence="1">Uncharacterized protein</fullName>
    </submittedName>
</protein>